<feature type="transmembrane region" description="Helical" evidence="8">
    <location>
        <begin position="129"/>
        <end position="151"/>
    </location>
</feature>
<feature type="transmembrane region" description="Helical" evidence="8">
    <location>
        <begin position="321"/>
        <end position="341"/>
    </location>
</feature>
<dbReference type="Gene3D" id="1.20.1530.20">
    <property type="match status" value="1"/>
</dbReference>
<dbReference type="AlphaFoldDB" id="A0A9W3K4V3"/>
<feature type="transmembrane region" description="Helical" evidence="8">
    <location>
        <begin position="201"/>
        <end position="219"/>
    </location>
</feature>
<feature type="transmembrane region" description="Helical" evidence="8">
    <location>
        <begin position="157"/>
        <end position="180"/>
    </location>
</feature>
<organism evidence="9 10">
    <name type="scientific">Burkholderia cepacia GG4</name>
    <dbReference type="NCBI Taxonomy" id="1009846"/>
    <lineage>
        <taxon>Bacteria</taxon>
        <taxon>Pseudomonadati</taxon>
        <taxon>Pseudomonadota</taxon>
        <taxon>Betaproteobacteria</taxon>
        <taxon>Burkholderiales</taxon>
        <taxon>Burkholderiaceae</taxon>
        <taxon>Burkholderia</taxon>
        <taxon>Burkholderia cepacia complex</taxon>
    </lineage>
</organism>
<dbReference type="InterPro" id="IPR038770">
    <property type="entry name" value="Na+/solute_symporter_sf"/>
</dbReference>
<feature type="transmembrane region" description="Helical" evidence="8">
    <location>
        <begin position="94"/>
        <end position="117"/>
    </location>
</feature>
<evidence type="ECO:0000256" key="1">
    <source>
        <dbReference type="ARBA" id="ARBA00004651"/>
    </source>
</evidence>
<feature type="transmembrane region" description="Helical" evidence="8">
    <location>
        <begin position="225"/>
        <end position="247"/>
    </location>
</feature>
<keyword evidence="4" id="KW-1003">Cell membrane</keyword>
<evidence type="ECO:0000256" key="4">
    <source>
        <dbReference type="ARBA" id="ARBA00022475"/>
    </source>
</evidence>
<evidence type="ECO:0000256" key="6">
    <source>
        <dbReference type="ARBA" id="ARBA00022989"/>
    </source>
</evidence>
<sequence length="344" mass="36108">MTRAASDAPPVARDDTEPLSLRVPASRSVFKMSSTIEILLPVFGLIAAGFLCRRRGVLGPAAASELNRFVVWLALPALLFQIMAHASWHQLHQPAFVATFALTCALVFVGVLAWRLFAGRGLADASIDAIAASYPNTGYLGFPLCLLAFGTDSLTPTTIATILVACVLFAGAIVLIEIGLQRDRAPLRLMWKVVGALLRNPLIVAPLAGVCVSAAQVTLGAPVETFLKLLGAAASPCALVSLGLFLAEKREASGAAPRGSVALTAVKLFVQPALAWWLGVRVFAMPPVLAQIAVVLAALPTGTGPYMLAEFYGREAHVTSRTILLSTLGSIVSLSVLLAIARHA</sequence>
<proteinExistence type="inferred from homology"/>
<dbReference type="Pfam" id="PF03547">
    <property type="entry name" value="Mem_trans"/>
    <property type="match status" value="1"/>
</dbReference>
<keyword evidence="7 8" id="KW-0472">Membrane</keyword>
<evidence type="ECO:0000256" key="5">
    <source>
        <dbReference type="ARBA" id="ARBA00022692"/>
    </source>
</evidence>
<evidence type="ECO:0000313" key="9">
    <source>
        <dbReference type="EMBL" id="AFQ50987.1"/>
    </source>
</evidence>
<name>A0A9W3K4V3_BURCE</name>
<reference evidence="9 10" key="1">
    <citation type="journal article" date="2012" name="J. Bacteriol.">
        <title>Complete Genome Sequence of Burkholderia sp. Strain GG4, a Betaproteobacterium That Reduces 3-Oxo-N-Acylhomoserine Lactones and Produces Different N-Acylhomoserine Lactones.</title>
        <authorList>
            <person name="Hong K.W."/>
            <person name="Koh C.L."/>
            <person name="Sam C.K."/>
            <person name="Yin W.F."/>
            <person name="Chan K.G."/>
        </authorList>
    </citation>
    <scope>NUCLEOTIDE SEQUENCE [LARGE SCALE GENOMIC DNA]</scope>
    <source>
        <strain evidence="9 10">GG4</strain>
    </source>
</reference>
<evidence type="ECO:0000256" key="8">
    <source>
        <dbReference type="SAM" id="Phobius"/>
    </source>
</evidence>
<protein>
    <submittedName>
        <fullName evidence="9">Auxin efflux carrier</fullName>
    </submittedName>
</protein>
<evidence type="ECO:0000313" key="10">
    <source>
        <dbReference type="Proteomes" id="UP000032866"/>
    </source>
</evidence>
<keyword evidence="3" id="KW-0813">Transport</keyword>
<dbReference type="GO" id="GO:0055085">
    <property type="term" value="P:transmembrane transport"/>
    <property type="evidence" value="ECO:0007669"/>
    <property type="project" value="InterPro"/>
</dbReference>
<accession>A0A9W3K4V3</accession>
<gene>
    <name evidence="9" type="ORF">GEM_4597</name>
</gene>
<dbReference type="InterPro" id="IPR004776">
    <property type="entry name" value="Mem_transp_PIN-like"/>
</dbReference>
<comment type="similarity">
    <text evidence="2">Belongs to the auxin efflux carrier (TC 2.A.69) family.</text>
</comment>
<keyword evidence="6 8" id="KW-1133">Transmembrane helix</keyword>
<feature type="transmembrane region" description="Helical" evidence="8">
    <location>
        <begin position="69"/>
        <end position="88"/>
    </location>
</feature>
<dbReference type="PANTHER" id="PTHR36838">
    <property type="entry name" value="AUXIN EFFLUX CARRIER FAMILY PROTEIN"/>
    <property type="match status" value="1"/>
</dbReference>
<evidence type="ECO:0000256" key="2">
    <source>
        <dbReference type="ARBA" id="ARBA00010145"/>
    </source>
</evidence>
<evidence type="ECO:0000256" key="7">
    <source>
        <dbReference type="ARBA" id="ARBA00023136"/>
    </source>
</evidence>
<feature type="transmembrane region" description="Helical" evidence="8">
    <location>
        <begin position="29"/>
        <end position="48"/>
    </location>
</feature>
<evidence type="ECO:0000256" key="3">
    <source>
        <dbReference type="ARBA" id="ARBA00022448"/>
    </source>
</evidence>
<dbReference type="KEGG" id="bct:GEM_4597"/>
<dbReference type="GO" id="GO:0005886">
    <property type="term" value="C:plasma membrane"/>
    <property type="evidence" value="ECO:0007669"/>
    <property type="project" value="UniProtKB-SubCell"/>
</dbReference>
<dbReference type="PANTHER" id="PTHR36838:SF3">
    <property type="entry name" value="TRANSPORTER AUXIN EFFLUX CARRIER EC FAMILY"/>
    <property type="match status" value="1"/>
</dbReference>
<dbReference type="EMBL" id="CP003775">
    <property type="protein sequence ID" value="AFQ50987.1"/>
    <property type="molecule type" value="Genomic_DNA"/>
</dbReference>
<comment type="subcellular location">
    <subcellularLocation>
        <location evidence="1">Cell membrane</location>
        <topology evidence="1">Multi-pass membrane protein</topology>
    </subcellularLocation>
</comment>
<keyword evidence="5 8" id="KW-0812">Transmembrane</keyword>
<dbReference type="Proteomes" id="UP000032866">
    <property type="component" value="Chromosome 2"/>
</dbReference>